<organism evidence="1 2">
    <name type="scientific">Gimesia alba</name>
    <dbReference type="NCBI Taxonomy" id="2527973"/>
    <lineage>
        <taxon>Bacteria</taxon>
        <taxon>Pseudomonadati</taxon>
        <taxon>Planctomycetota</taxon>
        <taxon>Planctomycetia</taxon>
        <taxon>Planctomycetales</taxon>
        <taxon>Planctomycetaceae</taxon>
        <taxon>Gimesia</taxon>
    </lineage>
</organism>
<proteinExistence type="predicted"/>
<protein>
    <submittedName>
        <fullName evidence="1">Uncharacterized protein</fullName>
    </submittedName>
</protein>
<evidence type="ECO:0000313" key="2">
    <source>
        <dbReference type="Proteomes" id="UP000317171"/>
    </source>
</evidence>
<accession>A0A517RIP8</accession>
<gene>
    <name evidence="1" type="ORF">Pan241w_38590</name>
</gene>
<dbReference type="EMBL" id="CP036269">
    <property type="protein sequence ID" value="QDT43755.1"/>
    <property type="molecule type" value="Genomic_DNA"/>
</dbReference>
<sequence length="141" mass="16272">MFCLYVLNFNLCCFDTRYLRSCREGVNGGLFFLFYKSLMKDLSCSVITRNDPINALRCRVMRGADSEPLSETWKKSCSNEGLLWGADSQGRLFPVHKPVLLARPTLSPHSRERRVTVQIEFFSQYSVKEHEYQPVSSITYA</sequence>
<dbReference type="KEGG" id="gaz:Pan241w_38590"/>
<reference evidence="1 2" key="1">
    <citation type="submission" date="2019-02" db="EMBL/GenBank/DDBJ databases">
        <title>Deep-cultivation of Planctomycetes and their phenomic and genomic characterization uncovers novel biology.</title>
        <authorList>
            <person name="Wiegand S."/>
            <person name="Jogler M."/>
            <person name="Boedeker C."/>
            <person name="Pinto D."/>
            <person name="Vollmers J."/>
            <person name="Rivas-Marin E."/>
            <person name="Kohn T."/>
            <person name="Peeters S.H."/>
            <person name="Heuer A."/>
            <person name="Rast P."/>
            <person name="Oberbeckmann S."/>
            <person name="Bunk B."/>
            <person name="Jeske O."/>
            <person name="Meyerdierks A."/>
            <person name="Storesund J.E."/>
            <person name="Kallscheuer N."/>
            <person name="Luecker S."/>
            <person name="Lage O.M."/>
            <person name="Pohl T."/>
            <person name="Merkel B.J."/>
            <person name="Hornburger P."/>
            <person name="Mueller R.-W."/>
            <person name="Bruemmer F."/>
            <person name="Labrenz M."/>
            <person name="Spormann A.M."/>
            <person name="Op den Camp H."/>
            <person name="Overmann J."/>
            <person name="Amann R."/>
            <person name="Jetten M.S.M."/>
            <person name="Mascher T."/>
            <person name="Medema M.H."/>
            <person name="Devos D.P."/>
            <person name="Kaster A.-K."/>
            <person name="Ovreas L."/>
            <person name="Rohde M."/>
            <person name="Galperin M.Y."/>
            <person name="Jogler C."/>
        </authorList>
    </citation>
    <scope>NUCLEOTIDE SEQUENCE [LARGE SCALE GENOMIC DNA]</scope>
    <source>
        <strain evidence="1 2">Pan241w</strain>
    </source>
</reference>
<name>A0A517RIP8_9PLAN</name>
<dbReference type="AlphaFoldDB" id="A0A517RIP8"/>
<evidence type="ECO:0000313" key="1">
    <source>
        <dbReference type="EMBL" id="QDT43755.1"/>
    </source>
</evidence>
<keyword evidence="2" id="KW-1185">Reference proteome</keyword>
<dbReference type="Proteomes" id="UP000317171">
    <property type="component" value="Chromosome"/>
</dbReference>